<evidence type="ECO:0000256" key="2">
    <source>
        <dbReference type="SAM" id="MobiDB-lite"/>
    </source>
</evidence>
<keyword evidence="5" id="KW-1185">Reference proteome</keyword>
<dbReference type="NCBIfam" id="TIGR00732">
    <property type="entry name" value="dprA"/>
    <property type="match status" value="1"/>
</dbReference>
<name>A0ABP9GKX6_9ACTN</name>
<dbReference type="PANTHER" id="PTHR43022">
    <property type="entry name" value="PROTEIN SMF"/>
    <property type="match status" value="1"/>
</dbReference>
<dbReference type="InterPro" id="IPR003488">
    <property type="entry name" value="DprA"/>
</dbReference>
<evidence type="ECO:0000256" key="1">
    <source>
        <dbReference type="ARBA" id="ARBA00006525"/>
    </source>
</evidence>
<dbReference type="Pfam" id="PF02481">
    <property type="entry name" value="DNA_processg_A"/>
    <property type="match status" value="1"/>
</dbReference>
<feature type="domain" description="Smf/DprA SLOG" evidence="3">
    <location>
        <begin position="79"/>
        <end position="291"/>
    </location>
</feature>
<evidence type="ECO:0000259" key="3">
    <source>
        <dbReference type="Pfam" id="PF02481"/>
    </source>
</evidence>
<accession>A0ABP9GKX6</accession>
<dbReference type="InterPro" id="IPR057666">
    <property type="entry name" value="DrpA_SLOG"/>
</dbReference>
<dbReference type="Gene3D" id="3.40.50.450">
    <property type="match status" value="1"/>
</dbReference>
<comment type="similarity">
    <text evidence="1">Belongs to the DprA/Smf family.</text>
</comment>
<comment type="caution">
    <text evidence="4">The sequence shown here is derived from an EMBL/GenBank/DDBJ whole genome shotgun (WGS) entry which is preliminary data.</text>
</comment>
<evidence type="ECO:0000313" key="5">
    <source>
        <dbReference type="Proteomes" id="UP001500466"/>
    </source>
</evidence>
<dbReference type="SUPFAM" id="SSF102405">
    <property type="entry name" value="MCP/YpsA-like"/>
    <property type="match status" value="1"/>
</dbReference>
<organism evidence="4 5">
    <name type="scientific">Yinghuangia aomiensis</name>
    <dbReference type="NCBI Taxonomy" id="676205"/>
    <lineage>
        <taxon>Bacteria</taxon>
        <taxon>Bacillati</taxon>
        <taxon>Actinomycetota</taxon>
        <taxon>Actinomycetes</taxon>
        <taxon>Kitasatosporales</taxon>
        <taxon>Streptomycetaceae</taxon>
        <taxon>Yinghuangia</taxon>
    </lineage>
</organism>
<sequence>MNDEHVARAALARIAEPGDTAMGAAVRVHGPQEVLRVLHGDGPLPPEFRRRDPGGYRVRLGGAAAAEDLAAVARLGGEFVIPGDRGWPTQLDDLGDARPLGLWTRGAARLRHAALRSVAVVGSRAGTDYGTYAAYELARELAEARWCVASGGAYGIDAAAHKGALAAGGLTIAVLACGIDVAYPRGHERLFARIAEVGTLVSELPPGSSPSRIRFVERNRVIAALTPGTLVIEAAVRSGALITAHRADALGRVVMGVPGPITSPQSAGVHQLLREEETYVVTCAAEVLEHLGRIGEDLAPRKAGPARPWDRLPPDLLRVLEATSPFHPLAPPTIARTAGIAPGTVTTYLEALRELGLVTPQEAPPGTPRPWLRTTTHNDNTPARNDRRVPDGPRSTAM</sequence>
<proteinExistence type="inferred from homology"/>
<dbReference type="EMBL" id="BAABHS010000001">
    <property type="protein sequence ID" value="GAA4946079.1"/>
    <property type="molecule type" value="Genomic_DNA"/>
</dbReference>
<reference evidence="5" key="1">
    <citation type="journal article" date="2019" name="Int. J. Syst. Evol. Microbiol.">
        <title>The Global Catalogue of Microorganisms (GCM) 10K type strain sequencing project: providing services to taxonomists for standard genome sequencing and annotation.</title>
        <authorList>
            <consortium name="The Broad Institute Genomics Platform"/>
            <consortium name="The Broad Institute Genome Sequencing Center for Infectious Disease"/>
            <person name="Wu L."/>
            <person name="Ma J."/>
        </authorList>
    </citation>
    <scope>NUCLEOTIDE SEQUENCE [LARGE SCALE GENOMIC DNA]</scope>
    <source>
        <strain evidence="5">JCM 17986</strain>
    </source>
</reference>
<dbReference type="PANTHER" id="PTHR43022:SF1">
    <property type="entry name" value="PROTEIN SMF"/>
    <property type="match status" value="1"/>
</dbReference>
<protein>
    <submittedName>
        <fullName evidence="4">DNA-processing protein DprA</fullName>
    </submittedName>
</protein>
<evidence type="ECO:0000313" key="4">
    <source>
        <dbReference type="EMBL" id="GAA4946079.1"/>
    </source>
</evidence>
<feature type="region of interest" description="Disordered" evidence="2">
    <location>
        <begin position="357"/>
        <end position="398"/>
    </location>
</feature>
<feature type="compositionally biased region" description="Polar residues" evidence="2">
    <location>
        <begin position="373"/>
        <end position="383"/>
    </location>
</feature>
<dbReference type="RefSeq" id="WP_345673293.1">
    <property type="nucleotide sequence ID" value="NZ_BAABHS010000001.1"/>
</dbReference>
<gene>
    <name evidence="4" type="primary">dprA</name>
    <name evidence="4" type="ORF">GCM10023205_02260</name>
</gene>
<dbReference type="Proteomes" id="UP001500466">
    <property type="component" value="Unassembled WGS sequence"/>
</dbReference>